<organism evidence="2 3">
    <name type="scientific">Raoultella terrigena</name>
    <name type="common">Klebsiella terrigena</name>
    <dbReference type="NCBI Taxonomy" id="577"/>
    <lineage>
        <taxon>Bacteria</taxon>
        <taxon>Pseudomonadati</taxon>
        <taxon>Pseudomonadota</taxon>
        <taxon>Gammaproteobacteria</taxon>
        <taxon>Enterobacterales</taxon>
        <taxon>Enterobacteriaceae</taxon>
        <taxon>Klebsiella/Raoultella group</taxon>
        <taxon>Raoultella</taxon>
    </lineage>
</organism>
<dbReference type="AlphaFoldDB" id="A0A3P8L3E5"/>
<sequence length="137" mass="15447">MTIINHTLGFPRVGLRRELKKAQESYWAGNATREELLAVGRELRARHWDQQKQAGIDLLPVGDFAWYDHVLTTSLLLGNVPARHQNKDGSVDIDTLFRIGRGRAPTGEPAAAAEMTKWFNTNYHYMVPEFVKGQASS</sequence>
<gene>
    <name evidence="2" type="primary">metE_3</name>
    <name evidence="2" type="ORF">NCTC13098_06991</name>
</gene>
<dbReference type="PANTHER" id="PTHR30519">
    <property type="entry name" value="5-METHYLTETRAHYDROPTEROYLTRIGLUTAMATE--HOMOCYSTEINE METHYLTRANSFERASE"/>
    <property type="match status" value="1"/>
</dbReference>
<keyword evidence="2" id="KW-0489">Methyltransferase</keyword>
<dbReference type="GO" id="GO:0003871">
    <property type="term" value="F:5-methyltetrahydropteroyltriglutamate-homocysteine S-methyltransferase activity"/>
    <property type="evidence" value="ECO:0007669"/>
    <property type="project" value="UniProtKB-EC"/>
</dbReference>
<dbReference type="GO" id="GO:0032259">
    <property type="term" value="P:methylation"/>
    <property type="evidence" value="ECO:0007669"/>
    <property type="project" value="UniProtKB-KW"/>
</dbReference>
<dbReference type="EC" id="2.1.1.14" evidence="2"/>
<feature type="domain" description="Cobalamin-independent methionine synthase MetE N-terminal" evidence="1">
    <location>
        <begin position="5"/>
        <end position="134"/>
    </location>
</feature>
<evidence type="ECO:0000259" key="1">
    <source>
        <dbReference type="Pfam" id="PF08267"/>
    </source>
</evidence>
<dbReference type="GO" id="GO:0008652">
    <property type="term" value="P:amino acid biosynthetic process"/>
    <property type="evidence" value="ECO:0007669"/>
    <property type="project" value="InterPro"/>
</dbReference>
<dbReference type="KEGG" id="rtg:NCTC13098_06991"/>
<dbReference type="SUPFAM" id="SSF51726">
    <property type="entry name" value="UROD/MetE-like"/>
    <property type="match status" value="1"/>
</dbReference>
<dbReference type="Pfam" id="PF08267">
    <property type="entry name" value="Meth_synt_1"/>
    <property type="match status" value="1"/>
</dbReference>
<dbReference type="GO" id="GO:0008270">
    <property type="term" value="F:zinc ion binding"/>
    <property type="evidence" value="ECO:0007669"/>
    <property type="project" value="InterPro"/>
</dbReference>
<proteinExistence type="predicted"/>
<dbReference type="EMBL" id="LR131271">
    <property type="protein sequence ID" value="VDR30532.1"/>
    <property type="molecule type" value="Genomic_DNA"/>
</dbReference>
<dbReference type="InterPro" id="IPR013215">
    <property type="entry name" value="Cbl-indep_Met_Synth_N"/>
</dbReference>
<dbReference type="InterPro" id="IPR038071">
    <property type="entry name" value="UROD/MetE-like_sf"/>
</dbReference>
<dbReference type="Gene3D" id="3.20.20.210">
    <property type="match status" value="1"/>
</dbReference>
<dbReference type="Proteomes" id="UP000274346">
    <property type="component" value="Chromosome"/>
</dbReference>
<protein>
    <submittedName>
        <fullName evidence="2">5-methyltetrahydropteroyltriglutamate--homocysteine methyltransferase</fullName>
        <ecNumber evidence="2">2.1.1.14</ecNumber>
    </submittedName>
</protein>
<name>A0A3P8L3E5_RAOTE</name>
<keyword evidence="2" id="KW-0808">Transferase</keyword>
<reference evidence="2 3" key="1">
    <citation type="submission" date="2018-12" db="EMBL/GenBank/DDBJ databases">
        <authorList>
            <consortium name="Pathogen Informatics"/>
        </authorList>
    </citation>
    <scope>NUCLEOTIDE SEQUENCE [LARGE SCALE GENOMIC DNA]</scope>
    <source>
        <strain evidence="2 3">NCTC13098</strain>
    </source>
</reference>
<accession>A0A3P8L3E5</accession>
<evidence type="ECO:0000313" key="3">
    <source>
        <dbReference type="Proteomes" id="UP000274346"/>
    </source>
</evidence>
<evidence type="ECO:0000313" key="2">
    <source>
        <dbReference type="EMBL" id="VDR30532.1"/>
    </source>
</evidence>